<reference evidence="2 3" key="1">
    <citation type="journal article" date="2021" name="Elife">
        <title>Chloroplast acquisition without the gene transfer in kleptoplastic sea slugs, Plakobranchus ocellatus.</title>
        <authorList>
            <person name="Maeda T."/>
            <person name="Takahashi S."/>
            <person name="Yoshida T."/>
            <person name="Shimamura S."/>
            <person name="Takaki Y."/>
            <person name="Nagai Y."/>
            <person name="Toyoda A."/>
            <person name="Suzuki Y."/>
            <person name="Arimoto A."/>
            <person name="Ishii H."/>
            <person name="Satoh N."/>
            <person name="Nishiyama T."/>
            <person name="Hasebe M."/>
            <person name="Maruyama T."/>
            <person name="Minagawa J."/>
            <person name="Obokata J."/>
            <person name="Shigenobu S."/>
        </authorList>
    </citation>
    <scope>NUCLEOTIDE SEQUENCE [LARGE SCALE GENOMIC DNA]</scope>
</reference>
<feature type="compositionally biased region" description="Polar residues" evidence="1">
    <location>
        <begin position="342"/>
        <end position="361"/>
    </location>
</feature>
<evidence type="ECO:0000313" key="2">
    <source>
        <dbReference type="EMBL" id="GFO50320.1"/>
    </source>
</evidence>
<feature type="region of interest" description="Disordered" evidence="1">
    <location>
        <begin position="282"/>
        <end position="361"/>
    </location>
</feature>
<accession>A0AAV4E1N7</accession>
<dbReference type="AlphaFoldDB" id="A0AAV4E1N7"/>
<dbReference type="PANTHER" id="PTHR22741">
    <property type="entry name" value="P140CAP/SNIP-RELATED"/>
    <property type="match status" value="1"/>
</dbReference>
<gene>
    <name evidence="2" type="ORF">PoB_007682500</name>
</gene>
<dbReference type="GO" id="GO:0005737">
    <property type="term" value="C:cytoplasm"/>
    <property type="evidence" value="ECO:0007669"/>
    <property type="project" value="TreeGrafter"/>
</dbReference>
<feature type="region of interest" description="Disordered" evidence="1">
    <location>
        <begin position="494"/>
        <end position="515"/>
    </location>
</feature>
<proteinExistence type="predicted"/>
<dbReference type="EMBL" id="BLXT01008609">
    <property type="protein sequence ID" value="GFO50320.1"/>
    <property type="molecule type" value="Genomic_DNA"/>
</dbReference>
<feature type="compositionally biased region" description="Polar residues" evidence="1">
    <location>
        <begin position="194"/>
        <end position="205"/>
    </location>
</feature>
<feature type="region of interest" description="Disordered" evidence="1">
    <location>
        <begin position="385"/>
        <end position="417"/>
    </location>
</feature>
<dbReference type="PANTHER" id="PTHR22741:SF10">
    <property type="entry name" value="COILED-COIL DOMAIN-CONTAINING PROTEIN CG32809"/>
    <property type="match status" value="1"/>
</dbReference>
<protein>
    <submittedName>
        <fullName evidence="2">Src kinase signaling inhibitor 1</fullName>
    </submittedName>
</protein>
<name>A0AAV4E1N7_9GAST</name>
<evidence type="ECO:0000313" key="3">
    <source>
        <dbReference type="Proteomes" id="UP000735302"/>
    </source>
</evidence>
<dbReference type="Proteomes" id="UP000735302">
    <property type="component" value="Unassembled WGS sequence"/>
</dbReference>
<keyword evidence="3" id="KW-1185">Reference proteome</keyword>
<feature type="region of interest" description="Disordered" evidence="1">
    <location>
        <begin position="29"/>
        <end position="98"/>
    </location>
</feature>
<feature type="non-terminal residue" evidence="2">
    <location>
        <position position="938"/>
    </location>
</feature>
<feature type="compositionally biased region" description="Polar residues" evidence="1">
    <location>
        <begin position="29"/>
        <end position="41"/>
    </location>
</feature>
<evidence type="ECO:0000256" key="1">
    <source>
        <dbReference type="SAM" id="MobiDB-lite"/>
    </source>
</evidence>
<feature type="compositionally biased region" description="Polar residues" evidence="1">
    <location>
        <begin position="67"/>
        <end position="80"/>
    </location>
</feature>
<feature type="compositionally biased region" description="Basic and acidic residues" evidence="1">
    <location>
        <begin position="393"/>
        <end position="409"/>
    </location>
</feature>
<feature type="compositionally biased region" description="Basic and acidic residues" evidence="1">
    <location>
        <begin position="317"/>
        <end position="341"/>
    </location>
</feature>
<organism evidence="2 3">
    <name type="scientific">Plakobranchus ocellatus</name>
    <dbReference type="NCBI Taxonomy" id="259542"/>
    <lineage>
        <taxon>Eukaryota</taxon>
        <taxon>Metazoa</taxon>
        <taxon>Spiralia</taxon>
        <taxon>Lophotrochozoa</taxon>
        <taxon>Mollusca</taxon>
        <taxon>Gastropoda</taxon>
        <taxon>Heterobranchia</taxon>
        <taxon>Euthyneura</taxon>
        <taxon>Panpulmonata</taxon>
        <taxon>Sacoglossa</taxon>
        <taxon>Placobranchoidea</taxon>
        <taxon>Plakobranchidae</taxon>
        <taxon>Plakobranchus</taxon>
    </lineage>
</organism>
<dbReference type="InterPro" id="IPR051825">
    <property type="entry name" value="SRCIN1"/>
</dbReference>
<feature type="region of interest" description="Disordered" evidence="1">
    <location>
        <begin position="780"/>
        <end position="819"/>
    </location>
</feature>
<comment type="caution">
    <text evidence="2">The sequence shown here is derived from an EMBL/GenBank/DDBJ whole genome shotgun (WGS) entry which is preliminary data.</text>
</comment>
<feature type="compositionally biased region" description="Basic and acidic residues" evidence="1">
    <location>
        <begin position="803"/>
        <end position="815"/>
    </location>
</feature>
<sequence length="938" mass="106271">MAGGRKHNKKRRKKNWRTVLEGCFNKNPFSTANSDSQCSPHQKNKPSKAHANSPKSQASDAHLAESNGPTHNFDESFTSSRSEDPPIRGILKKSQTTSSISSGIYAEAAVDVPDSLLHSLRPESEWSQVRPAYLLHGADDQRIFKVEESRDSPACLRERSLYTPSYERLVSSQNTRDRPRPNSYHGGDFRLNDTVHSTENPYSTPDISRKRYLSSSRDYSFDAPRVTKVTNYDAYSQPTYYNVRDRRPTTSVYNDGFLESPVYNRPAYMRYELDQAYAHPLAPSPCEDIERGKSPEPSHRTRLEDPDPVYVQLEQIQQRKQEQRAQQRHDLVSPRRQERQSFQKQVDNLENRNQSDLFTPPTSWHGAAILAASSAPPTRRKLLPMLEYNSPSPKRDTSTTEPKNFKESDSYNNKASNSSLWKNIDSEVEVYSHKTPKSSPVRRHFNDIQRAASSNSQNDVKTYEDAAFSEQRFVNRIVSIPSSSRYFTSALPRSRDPIRKPMGSRHSLSPNNPLTRVLPLGVQEWSSKKIPISEEHHRHQNQCARDDQVAILAAERLMAAGASSAGFQSDLDPKDQTVEVRSQIYATVTRSSKAQGPDGTSYVYTTSFSWKKKKNGPRPRSGAMVNPDSAYNYTYSDEDDDDEFGYVETNNYRQRRPLSSHYSSPPPPLPPRQWSAQGAIHNNCNYEGGVAKNFRGRLGSQNEMQASPHRQVNHDDEGNQGYRPPLPTYEEIIQSRIRYGRTRPVSWCGFGSQQKTDQKREAFMQLLAQRYPQYADRIHATGTGSVGDRTASSSSASPSPQPESERPARSRDGQRRRTAVVSYDPVQAAQTLEYDDLGTMSDLELPSFQRGGFMRTSLPIVRSASTSLERPLGLVFLVCGDQTKKSLLPNEITTLDTVRALFVRAFPDLSLEMLESPRRKIYILDPATNIYFQLEDLA</sequence>
<feature type="region of interest" description="Disordered" evidence="1">
    <location>
        <begin position="704"/>
        <end position="726"/>
    </location>
</feature>
<feature type="region of interest" description="Disordered" evidence="1">
    <location>
        <begin position="168"/>
        <end position="205"/>
    </location>
</feature>
<feature type="compositionally biased region" description="Basic and acidic residues" evidence="1">
    <location>
        <begin position="288"/>
        <end position="305"/>
    </location>
</feature>